<reference evidence="3" key="1">
    <citation type="submission" date="2018-05" db="EMBL/GenBank/DDBJ databases">
        <authorList>
            <person name="Klenk H.-P."/>
            <person name="Huntemann M."/>
            <person name="Clum A."/>
            <person name="Pillay M."/>
            <person name="Palaniappan K."/>
            <person name="Varghese N."/>
            <person name="Mikhailova N."/>
            <person name="Stamatis D."/>
            <person name="Reddy T."/>
            <person name="Daum C."/>
            <person name="Shapiro N."/>
            <person name="Ivanova N."/>
            <person name="Kyrpides N."/>
            <person name="Woyke T."/>
        </authorList>
    </citation>
    <scope>NUCLEOTIDE SEQUENCE [LARGE SCALE GENOMIC DNA]</scope>
    <source>
        <strain evidence="3">DSM 45417</strain>
    </source>
</reference>
<dbReference type="PANTHER" id="PTHR35446:SF2">
    <property type="entry name" value="CARBOXYMUCONOLACTONE DECARBOXYLASE-LIKE DOMAIN-CONTAINING PROTEIN"/>
    <property type="match status" value="1"/>
</dbReference>
<keyword evidence="3" id="KW-1185">Reference proteome</keyword>
<sequence length="195" mass="20800">MTWISTPQDDASPEVAAAYDRDRETLGYVATYTRVFATRPPVLEAWRALIGAIRSSMDPRRYELATLAAALRLRSSYCSLAHGRVLAEQFDGPEAVVEAATDPARAPLSEVDRAVMRLADRVASGAADMTEDDLAELRGSGLDDAEVLDVVLAAAARCFFSTVLDAVGARPDAAYSSLDPAVRDALTVGRPIAAT</sequence>
<dbReference type="Proteomes" id="UP000246661">
    <property type="component" value="Unassembled WGS sequence"/>
</dbReference>
<proteinExistence type="predicted"/>
<dbReference type="InterPro" id="IPR029032">
    <property type="entry name" value="AhpD-like"/>
</dbReference>
<feature type="domain" description="Carboxymuconolactone decarboxylase-like" evidence="1">
    <location>
        <begin position="40"/>
        <end position="119"/>
    </location>
</feature>
<dbReference type="PANTHER" id="PTHR35446">
    <property type="entry name" value="SI:CH211-175M2.5"/>
    <property type="match status" value="1"/>
</dbReference>
<dbReference type="AlphaFoldDB" id="A0A317QKB1"/>
<dbReference type="RefSeq" id="WP_110005720.1">
    <property type="nucleotide sequence ID" value="NZ_QGTX01000001.1"/>
</dbReference>
<comment type="caution">
    <text evidence="2">The sequence shown here is derived from an EMBL/GenBank/DDBJ whole genome shotgun (WGS) entry which is preliminary data.</text>
</comment>
<evidence type="ECO:0000259" key="1">
    <source>
        <dbReference type="Pfam" id="PF02627"/>
    </source>
</evidence>
<dbReference type="InterPro" id="IPR003779">
    <property type="entry name" value="CMD-like"/>
</dbReference>
<keyword evidence="2" id="KW-0575">Peroxidase</keyword>
<keyword evidence="2" id="KW-0560">Oxidoreductase</keyword>
<dbReference type="Pfam" id="PF02627">
    <property type="entry name" value="CMD"/>
    <property type="match status" value="1"/>
</dbReference>
<accession>A0A317QKB1</accession>
<evidence type="ECO:0000313" key="2">
    <source>
        <dbReference type="EMBL" id="PWW23284.1"/>
    </source>
</evidence>
<dbReference type="GO" id="GO:0004601">
    <property type="term" value="F:peroxidase activity"/>
    <property type="evidence" value="ECO:0007669"/>
    <property type="project" value="UniProtKB-KW"/>
</dbReference>
<dbReference type="SUPFAM" id="SSF69118">
    <property type="entry name" value="AhpD-like"/>
    <property type="match status" value="1"/>
</dbReference>
<name>A0A317QKB1_9ACTN</name>
<dbReference type="EMBL" id="QGTX01000001">
    <property type="protein sequence ID" value="PWW23284.1"/>
    <property type="molecule type" value="Genomic_DNA"/>
</dbReference>
<dbReference type="OrthoDB" id="153253at2"/>
<gene>
    <name evidence="2" type="ORF">JD79_02453</name>
</gene>
<dbReference type="Gene3D" id="1.20.1290.10">
    <property type="entry name" value="AhpD-like"/>
    <property type="match status" value="1"/>
</dbReference>
<evidence type="ECO:0000313" key="3">
    <source>
        <dbReference type="Proteomes" id="UP000246661"/>
    </source>
</evidence>
<organism evidence="2 3">
    <name type="scientific">Geodermatophilus normandii</name>
    <dbReference type="NCBI Taxonomy" id="1137989"/>
    <lineage>
        <taxon>Bacteria</taxon>
        <taxon>Bacillati</taxon>
        <taxon>Actinomycetota</taxon>
        <taxon>Actinomycetes</taxon>
        <taxon>Geodermatophilales</taxon>
        <taxon>Geodermatophilaceae</taxon>
        <taxon>Geodermatophilus</taxon>
    </lineage>
</organism>
<protein>
    <submittedName>
        <fullName evidence="2">Putative peroxidase-related enzyme</fullName>
    </submittedName>
</protein>